<dbReference type="Pfam" id="PF08177">
    <property type="entry name" value="SspN"/>
    <property type="match status" value="1"/>
</dbReference>
<dbReference type="OrthoDB" id="2455637at2"/>
<dbReference type="AlphaFoldDB" id="A0A0Q9Y0D9"/>
<comment type="induction">
    <text evidence="2">Expressed only in the forespore compartment of sporulating cells.</text>
</comment>
<name>A0A0Q9Y0D9_9BACI</name>
<evidence type="ECO:0000256" key="3">
    <source>
        <dbReference type="SAM" id="MobiDB-lite"/>
    </source>
</evidence>
<dbReference type="RefSeq" id="WP_057988897.1">
    <property type="nucleotide sequence ID" value="NZ_JAGGKH010000002.1"/>
</dbReference>
<dbReference type="EMBL" id="LDJR01000041">
    <property type="protein sequence ID" value="OAK72145.1"/>
    <property type="molecule type" value="Genomic_DNA"/>
</dbReference>
<dbReference type="EMBL" id="LGPB01000137">
    <property type="protein sequence ID" value="KRG09703.1"/>
    <property type="molecule type" value="Genomic_DNA"/>
</dbReference>
<comment type="subcellular location">
    <subcellularLocation>
        <location evidence="2">Spore core</location>
    </subcellularLocation>
</comment>
<dbReference type="Proteomes" id="UP000077881">
    <property type="component" value="Unassembled WGS sequence"/>
</dbReference>
<evidence type="ECO:0000313" key="5">
    <source>
        <dbReference type="EMBL" id="OAK72145.1"/>
    </source>
</evidence>
<comment type="similarity">
    <text evidence="2">Belongs to the SspN family.</text>
</comment>
<evidence type="ECO:0000256" key="2">
    <source>
        <dbReference type="HAMAP-Rule" id="MF_01505"/>
    </source>
</evidence>
<evidence type="ECO:0000313" key="4">
    <source>
        <dbReference type="EMBL" id="KRG09703.1"/>
    </source>
</evidence>
<protein>
    <recommendedName>
        <fullName evidence="2">Small, acid-soluble spore protein N</fullName>
        <shortName evidence="2">SASP N</shortName>
    </recommendedName>
</protein>
<accession>A0A0Q9Y0D9</accession>
<gene>
    <name evidence="2" type="primary">sspN</name>
    <name evidence="5" type="ORF">ABB05_08875</name>
    <name evidence="4" type="ORF">ACA29_20945</name>
</gene>
<reference evidence="4 6" key="2">
    <citation type="submission" date="2015-06" db="EMBL/GenBank/DDBJ databases">
        <title>Genome sequencing project of Bacillus galactosidilyticus PL133.</title>
        <authorList>
            <person name="Gaiero J."/>
            <person name="Nicol R."/>
            <person name="Habash M."/>
        </authorList>
    </citation>
    <scope>NUCLEOTIDE SEQUENCE [LARGE SCALE GENOMIC DNA]</scope>
    <source>
        <strain evidence="4 6">PL133</strain>
    </source>
</reference>
<dbReference type="GO" id="GO:0030435">
    <property type="term" value="P:sporulation resulting in formation of a cellular spore"/>
    <property type="evidence" value="ECO:0007669"/>
    <property type="project" value="UniProtKB-KW"/>
</dbReference>
<dbReference type="InterPro" id="IPR012612">
    <property type="entry name" value="SASP_SspN"/>
</dbReference>
<reference evidence="5 7" key="1">
    <citation type="submission" date="2015-05" db="EMBL/GenBank/DDBJ databases">
        <title>Comparison of genome.</title>
        <authorList>
            <person name="Zheng Z."/>
            <person name="Sun M."/>
        </authorList>
    </citation>
    <scope>NUCLEOTIDE SEQUENCE [LARGE SCALE GENOMIC DNA]</scope>
    <source>
        <strain evidence="5 7">G25-74</strain>
    </source>
</reference>
<dbReference type="STRING" id="217031.ABB05_08875"/>
<keyword evidence="1 2" id="KW-0749">Sporulation</keyword>
<evidence type="ECO:0000256" key="1">
    <source>
        <dbReference type="ARBA" id="ARBA00022969"/>
    </source>
</evidence>
<evidence type="ECO:0000313" key="7">
    <source>
        <dbReference type="Proteomes" id="UP000077881"/>
    </source>
</evidence>
<organism evidence="4 6">
    <name type="scientific">Lederbergia galactosidilytica</name>
    <dbReference type="NCBI Taxonomy" id="217031"/>
    <lineage>
        <taxon>Bacteria</taxon>
        <taxon>Bacillati</taxon>
        <taxon>Bacillota</taxon>
        <taxon>Bacilli</taxon>
        <taxon>Bacillales</taxon>
        <taxon>Bacillaceae</taxon>
        <taxon>Lederbergia</taxon>
    </lineage>
</organism>
<dbReference type="HAMAP" id="MF_01505">
    <property type="entry name" value="SspN"/>
    <property type="match status" value="1"/>
</dbReference>
<dbReference type="Proteomes" id="UP000053881">
    <property type="component" value="Unassembled WGS sequence"/>
</dbReference>
<proteinExistence type="evidence at transcript level"/>
<dbReference type="GO" id="GO:0030436">
    <property type="term" value="P:asexual sporulation"/>
    <property type="evidence" value="ECO:0007669"/>
    <property type="project" value="UniProtKB-UniRule"/>
</dbReference>
<sequence length="47" mass="5165">MSKPKHSQQNFTPDHLGEKSVAIDANKGKKMANKTNKSPDVIQTKGE</sequence>
<keyword evidence="7" id="KW-1185">Reference proteome</keyword>
<dbReference type="PATRIC" id="fig|217031.4.peg.7113"/>
<feature type="region of interest" description="Disordered" evidence="3">
    <location>
        <begin position="1"/>
        <end position="47"/>
    </location>
</feature>
<dbReference type="NCBIfam" id="NF006904">
    <property type="entry name" value="PRK09398.1"/>
    <property type="match status" value="1"/>
</dbReference>
<evidence type="ECO:0000313" key="6">
    <source>
        <dbReference type="Proteomes" id="UP000053881"/>
    </source>
</evidence>
<comment type="caution">
    <text evidence="4">The sequence shown here is derived from an EMBL/GenBank/DDBJ whole genome shotgun (WGS) entry which is preliminary data.</text>
</comment>
<dbReference type="GO" id="GO:0042601">
    <property type="term" value="C:endospore-forming forespore"/>
    <property type="evidence" value="ECO:0007669"/>
    <property type="project" value="InterPro"/>
</dbReference>